<evidence type="ECO:0000313" key="3">
    <source>
        <dbReference type="EMBL" id="PBK66553.1"/>
    </source>
</evidence>
<dbReference type="PANTHER" id="PTHR10039">
    <property type="entry name" value="AMELOGENIN"/>
    <property type="match status" value="1"/>
</dbReference>
<evidence type="ECO:0000256" key="1">
    <source>
        <dbReference type="ARBA" id="ARBA00022737"/>
    </source>
</evidence>
<dbReference type="STRING" id="1076256.A0A2H3BRR7"/>
<protein>
    <recommendedName>
        <fullName evidence="2">Nephrocystin 3-like N-terminal domain-containing protein</fullName>
    </recommendedName>
</protein>
<evidence type="ECO:0000313" key="4">
    <source>
        <dbReference type="Proteomes" id="UP000218334"/>
    </source>
</evidence>
<organism evidence="3 4">
    <name type="scientific">Armillaria solidipes</name>
    <dbReference type="NCBI Taxonomy" id="1076256"/>
    <lineage>
        <taxon>Eukaryota</taxon>
        <taxon>Fungi</taxon>
        <taxon>Dikarya</taxon>
        <taxon>Basidiomycota</taxon>
        <taxon>Agaricomycotina</taxon>
        <taxon>Agaricomycetes</taxon>
        <taxon>Agaricomycetidae</taxon>
        <taxon>Agaricales</taxon>
        <taxon>Marasmiineae</taxon>
        <taxon>Physalacriaceae</taxon>
        <taxon>Armillaria</taxon>
    </lineage>
</organism>
<reference evidence="4" key="1">
    <citation type="journal article" date="2017" name="Nat. Ecol. Evol.">
        <title>Genome expansion and lineage-specific genetic innovations in the forest pathogenic fungi Armillaria.</title>
        <authorList>
            <person name="Sipos G."/>
            <person name="Prasanna A.N."/>
            <person name="Walter M.C."/>
            <person name="O'Connor E."/>
            <person name="Balint B."/>
            <person name="Krizsan K."/>
            <person name="Kiss B."/>
            <person name="Hess J."/>
            <person name="Varga T."/>
            <person name="Slot J."/>
            <person name="Riley R."/>
            <person name="Boka B."/>
            <person name="Rigling D."/>
            <person name="Barry K."/>
            <person name="Lee J."/>
            <person name="Mihaltcheva S."/>
            <person name="LaButti K."/>
            <person name="Lipzen A."/>
            <person name="Waldron R."/>
            <person name="Moloney N.M."/>
            <person name="Sperisen C."/>
            <person name="Kredics L."/>
            <person name="Vagvoelgyi C."/>
            <person name="Patrignani A."/>
            <person name="Fitzpatrick D."/>
            <person name="Nagy I."/>
            <person name="Doyle S."/>
            <person name="Anderson J.B."/>
            <person name="Grigoriev I.V."/>
            <person name="Gueldener U."/>
            <person name="Muensterkoetter M."/>
            <person name="Nagy L.G."/>
        </authorList>
    </citation>
    <scope>NUCLEOTIDE SEQUENCE [LARGE SCALE GENOMIC DNA]</scope>
    <source>
        <strain evidence="4">28-4</strain>
    </source>
</reference>
<keyword evidence="1" id="KW-0677">Repeat</keyword>
<dbReference type="Proteomes" id="UP000218334">
    <property type="component" value="Unassembled WGS sequence"/>
</dbReference>
<name>A0A2H3BRR7_9AGAR</name>
<gene>
    <name evidence="3" type="ORF">ARMSODRAFT_890228</name>
</gene>
<dbReference type="Pfam" id="PF24883">
    <property type="entry name" value="NPHP3_N"/>
    <property type="match status" value="1"/>
</dbReference>
<dbReference type="InterPro" id="IPR056884">
    <property type="entry name" value="NPHP3-like_N"/>
</dbReference>
<evidence type="ECO:0000259" key="2">
    <source>
        <dbReference type="Pfam" id="PF24883"/>
    </source>
</evidence>
<feature type="domain" description="Nephrocystin 3-like N-terminal" evidence="2">
    <location>
        <begin position="15"/>
        <end position="132"/>
    </location>
</feature>
<accession>A0A2H3BRR7</accession>
<dbReference type="EMBL" id="KZ293440">
    <property type="protein sequence ID" value="PBK66553.1"/>
    <property type="molecule type" value="Genomic_DNA"/>
</dbReference>
<dbReference type="PANTHER" id="PTHR10039:SF15">
    <property type="entry name" value="NACHT DOMAIN-CONTAINING PROTEIN"/>
    <property type="match status" value="1"/>
</dbReference>
<proteinExistence type="predicted"/>
<dbReference type="AlphaFoldDB" id="A0A2H3BRR7"/>
<sequence>MGTLHDLLTADIGGRSQLAAFIRYDRIEYFNASNLITNIAYALGMFNDRIGMAISLVVQTLRSVVTMSDLSTQFRLLLRNPLESLSDLVDGGPLVVIIDGLDECDASNEVLAVLAEGFGPKLPFMRLIVSSRPVHHISTAFKEKNHIYTLHLDTSSKDVNRDIQRYLELEFATICDDAFQEKCKELDAVNELTAWASGLFIWAATVAKFVHAFPGISRLQALLDTKIPSDATEALTTLYRTALDTLVSETPGANADIKKYVRSVLGAV</sequence>
<keyword evidence="4" id="KW-1185">Reference proteome</keyword>
<feature type="non-terminal residue" evidence="3">
    <location>
        <position position="268"/>
    </location>
</feature>